<dbReference type="PANTHER" id="PTHR11439">
    <property type="entry name" value="GAG-POL-RELATED RETROTRANSPOSON"/>
    <property type="match status" value="1"/>
</dbReference>
<keyword evidence="2" id="KW-1185">Reference proteome</keyword>
<dbReference type="GeneID" id="109114621"/>
<dbReference type="OMA" id="FKMERCK"/>
<dbReference type="OrthoDB" id="1740642at2759"/>
<dbReference type="Proteomes" id="UP000189703">
    <property type="component" value="Unplaced"/>
</dbReference>
<dbReference type="RefSeq" id="XP_019053106.1">
    <property type="nucleotide sequence ID" value="XM_019197561.1"/>
</dbReference>
<reference evidence="3" key="1">
    <citation type="submission" date="2025-08" db="UniProtKB">
        <authorList>
            <consortium name="RefSeq"/>
        </authorList>
    </citation>
    <scope>IDENTIFICATION</scope>
</reference>
<dbReference type="STRING" id="4432.A0A1U8Q4Z0"/>
<sequence>METKSFKSAGKQEVWVKAMKEEFAMIEKNKTWELVDHPQDKEVIGVKWVYTTKLNSDVSIQKHKVMLVAKDDLICTGNNETMIKEFKENMMKTFEMIDLGLMHYFLGIKINQEEKGIFISQKKYIENLLKKFKMERCKTVATPLVTNERFKKEIDSKKADASIYKSLIGSLLYLTATWPNIMYATSLFSRFMQIPS</sequence>
<name>A0A1U8Q4Z0_NELNU</name>
<dbReference type="AlphaFoldDB" id="A0A1U8Q4Z0"/>
<dbReference type="KEGG" id="nnu:109114621"/>
<feature type="domain" description="Reverse transcriptase Ty1/copia-type" evidence="1">
    <location>
        <begin position="70"/>
        <end position="145"/>
    </location>
</feature>
<evidence type="ECO:0000259" key="1">
    <source>
        <dbReference type="Pfam" id="PF07727"/>
    </source>
</evidence>
<protein>
    <submittedName>
        <fullName evidence="3">Uncharacterized protein LOC109114621</fullName>
    </submittedName>
</protein>
<evidence type="ECO:0000313" key="2">
    <source>
        <dbReference type="Proteomes" id="UP000189703"/>
    </source>
</evidence>
<proteinExistence type="predicted"/>
<dbReference type="InParanoid" id="A0A1U8Q4Z0"/>
<dbReference type="InterPro" id="IPR013103">
    <property type="entry name" value="RVT_2"/>
</dbReference>
<dbReference type="PANTHER" id="PTHR11439:SF483">
    <property type="entry name" value="PEPTIDE SYNTHASE GLIP-LIKE, PUTATIVE (AFU_ORTHOLOGUE AFUA_3G12920)-RELATED"/>
    <property type="match status" value="1"/>
</dbReference>
<dbReference type="Pfam" id="PF07727">
    <property type="entry name" value="RVT_2"/>
    <property type="match status" value="1"/>
</dbReference>
<evidence type="ECO:0000313" key="3">
    <source>
        <dbReference type="RefSeq" id="XP_019053106.1"/>
    </source>
</evidence>
<gene>
    <name evidence="3" type="primary">LOC109114621</name>
</gene>
<organism evidence="2 3">
    <name type="scientific">Nelumbo nucifera</name>
    <name type="common">Sacred lotus</name>
    <dbReference type="NCBI Taxonomy" id="4432"/>
    <lineage>
        <taxon>Eukaryota</taxon>
        <taxon>Viridiplantae</taxon>
        <taxon>Streptophyta</taxon>
        <taxon>Embryophyta</taxon>
        <taxon>Tracheophyta</taxon>
        <taxon>Spermatophyta</taxon>
        <taxon>Magnoliopsida</taxon>
        <taxon>Proteales</taxon>
        <taxon>Nelumbonaceae</taxon>
        <taxon>Nelumbo</taxon>
    </lineage>
</organism>
<accession>A0A1U8Q4Z0</accession>